<feature type="transmembrane region" description="Helical" evidence="1">
    <location>
        <begin position="7"/>
        <end position="27"/>
    </location>
</feature>
<dbReference type="EMBL" id="VLTM01000086">
    <property type="protein sequence ID" value="KAA0155812.1"/>
    <property type="molecule type" value="Genomic_DNA"/>
</dbReference>
<keyword evidence="1" id="KW-1133">Transmembrane helix</keyword>
<proteinExistence type="predicted"/>
<comment type="caution">
    <text evidence="2">The sequence shown here is derived from an EMBL/GenBank/DDBJ whole genome shotgun (WGS) entry which is preliminary data.</text>
</comment>
<feature type="transmembrane region" description="Helical" evidence="1">
    <location>
        <begin position="108"/>
        <end position="129"/>
    </location>
</feature>
<gene>
    <name evidence="2" type="ORF">FNF31_06054</name>
</gene>
<sequence>MILPLSEAVGVGLLAAVARLVVVWLFGFAATNPTTGPELSAGPAHEVAAFVSRELCFGLCLLLAELRVVSQWKPSIVALLGFHFAWVVVVVAARQWGSLAGGAAANTLFAGQLVGTVAGGAVLAGWTAAAARFGRALELAQAVMPDE</sequence>
<dbReference type="AlphaFoldDB" id="A0A5A8CRR5"/>
<protein>
    <submittedName>
        <fullName evidence="2">Uncharacterized protein</fullName>
    </submittedName>
</protein>
<reference evidence="2 3" key="1">
    <citation type="submission" date="2019-07" db="EMBL/GenBank/DDBJ databases">
        <title>Genomes of Cafeteria roenbergensis.</title>
        <authorList>
            <person name="Fischer M.G."/>
            <person name="Hackl T."/>
            <person name="Roman M."/>
        </authorList>
    </citation>
    <scope>NUCLEOTIDE SEQUENCE [LARGE SCALE GENOMIC DNA]</scope>
    <source>
        <strain evidence="2 3">Cflag</strain>
    </source>
</reference>
<feature type="transmembrane region" description="Helical" evidence="1">
    <location>
        <begin position="76"/>
        <end position="96"/>
    </location>
</feature>
<accession>A0A5A8CRR5</accession>
<keyword evidence="1" id="KW-0812">Transmembrane</keyword>
<feature type="transmembrane region" description="Helical" evidence="1">
    <location>
        <begin position="47"/>
        <end position="64"/>
    </location>
</feature>
<organism evidence="2 3">
    <name type="scientific">Cafeteria roenbergensis</name>
    <name type="common">Marine flagellate</name>
    <dbReference type="NCBI Taxonomy" id="33653"/>
    <lineage>
        <taxon>Eukaryota</taxon>
        <taxon>Sar</taxon>
        <taxon>Stramenopiles</taxon>
        <taxon>Bigyra</taxon>
        <taxon>Opalozoa</taxon>
        <taxon>Bicosoecida</taxon>
        <taxon>Cafeteriaceae</taxon>
        <taxon>Cafeteria</taxon>
    </lineage>
</organism>
<evidence type="ECO:0000313" key="3">
    <source>
        <dbReference type="Proteomes" id="UP000325113"/>
    </source>
</evidence>
<dbReference type="Proteomes" id="UP000325113">
    <property type="component" value="Unassembled WGS sequence"/>
</dbReference>
<keyword evidence="1" id="KW-0472">Membrane</keyword>
<evidence type="ECO:0000313" key="2">
    <source>
        <dbReference type="EMBL" id="KAA0155812.1"/>
    </source>
</evidence>
<name>A0A5A8CRR5_CAFRO</name>
<evidence type="ECO:0000256" key="1">
    <source>
        <dbReference type="SAM" id="Phobius"/>
    </source>
</evidence>